<protein>
    <recommendedName>
        <fullName evidence="8">Major facilitator superfamily (MFS) profile domain-containing protein</fullName>
    </recommendedName>
</protein>
<keyword evidence="5 7" id="KW-1133">Transmembrane helix</keyword>
<dbReference type="PANTHER" id="PTHR48022:SF52">
    <property type="entry name" value="SUGAR TRANSPORTER, PUTATIVE-RELATED"/>
    <property type="match status" value="1"/>
</dbReference>
<dbReference type="Proteomes" id="UP000663193">
    <property type="component" value="Chromosome 12"/>
</dbReference>
<feature type="transmembrane region" description="Helical" evidence="7">
    <location>
        <begin position="364"/>
        <end position="392"/>
    </location>
</feature>
<dbReference type="Gene3D" id="1.20.1250.20">
    <property type="entry name" value="MFS general substrate transporter like domains"/>
    <property type="match status" value="1"/>
</dbReference>
<feature type="transmembrane region" description="Helical" evidence="7">
    <location>
        <begin position="342"/>
        <end position="358"/>
    </location>
</feature>
<keyword evidence="10" id="KW-1185">Reference proteome</keyword>
<dbReference type="GO" id="GO:0022857">
    <property type="term" value="F:transmembrane transporter activity"/>
    <property type="evidence" value="ECO:0007669"/>
    <property type="project" value="InterPro"/>
</dbReference>
<evidence type="ECO:0000256" key="2">
    <source>
        <dbReference type="ARBA" id="ARBA00010992"/>
    </source>
</evidence>
<dbReference type="EMBL" id="CP069034">
    <property type="protein sequence ID" value="QRD01746.1"/>
    <property type="molecule type" value="Genomic_DNA"/>
</dbReference>
<feature type="transmembrane region" description="Helical" evidence="7">
    <location>
        <begin position="434"/>
        <end position="453"/>
    </location>
</feature>
<reference evidence="10" key="1">
    <citation type="journal article" date="2021" name="BMC Genomics">
        <title>Chromosome-level genome assembly and manually-curated proteome of model necrotroph Parastagonospora nodorum Sn15 reveals a genome-wide trove of candidate effector homologs, and redundancy of virulence-related functions within an accessory chromosome.</title>
        <authorList>
            <person name="Bertazzoni S."/>
            <person name="Jones D.A.B."/>
            <person name="Phan H.T."/>
            <person name="Tan K.-C."/>
            <person name="Hane J.K."/>
        </authorList>
    </citation>
    <scope>NUCLEOTIDE SEQUENCE [LARGE SCALE GENOMIC DNA]</scope>
    <source>
        <strain evidence="10">SN15 / ATCC MYA-4574 / FGSC 10173)</strain>
    </source>
</reference>
<feature type="transmembrane region" description="Helical" evidence="7">
    <location>
        <begin position="404"/>
        <end position="422"/>
    </location>
</feature>
<evidence type="ECO:0000256" key="7">
    <source>
        <dbReference type="SAM" id="Phobius"/>
    </source>
</evidence>
<evidence type="ECO:0000256" key="5">
    <source>
        <dbReference type="ARBA" id="ARBA00022989"/>
    </source>
</evidence>
<dbReference type="PANTHER" id="PTHR48022">
    <property type="entry name" value="PLASTIDIC GLUCOSE TRANSPORTER 4"/>
    <property type="match status" value="1"/>
</dbReference>
<dbReference type="OrthoDB" id="6133115at2759"/>
<gene>
    <name evidence="9" type="ORF">JI435_145100</name>
</gene>
<evidence type="ECO:0000313" key="10">
    <source>
        <dbReference type="Proteomes" id="UP000663193"/>
    </source>
</evidence>
<comment type="subcellular location">
    <subcellularLocation>
        <location evidence="1">Membrane</location>
        <topology evidence="1">Multi-pass membrane protein</topology>
    </subcellularLocation>
</comment>
<evidence type="ECO:0000259" key="8">
    <source>
        <dbReference type="PROSITE" id="PS50850"/>
    </source>
</evidence>
<dbReference type="SUPFAM" id="SSF103473">
    <property type="entry name" value="MFS general substrate transporter"/>
    <property type="match status" value="1"/>
</dbReference>
<evidence type="ECO:0000256" key="4">
    <source>
        <dbReference type="ARBA" id="ARBA00022692"/>
    </source>
</evidence>
<dbReference type="InterPro" id="IPR050360">
    <property type="entry name" value="MFS_Sugar_Transporters"/>
</dbReference>
<keyword evidence="4 7" id="KW-0812">Transmembrane</keyword>
<feature type="transmembrane region" description="Helical" evidence="7">
    <location>
        <begin position="48"/>
        <end position="70"/>
    </location>
</feature>
<dbReference type="InterPro" id="IPR005828">
    <property type="entry name" value="MFS_sugar_transport-like"/>
</dbReference>
<evidence type="ECO:0000313" key="9">
    <source>
        <dbReference type="EMBL" id="QRD01746.1"/>
    </source>
</evidence>
<dbReference type="GO" id="GO:0016020">
    <property type="term" value="C:membrane"/>
    <property type="evidence" value="ECO:0007669"/>
    <property type="project" value="UniProtKB-SubCell"/>
</dbReference>
<feature type="transmembrane region" description="Helical" evidence="7">
    <location>
        <begin position="312"/>
        <end position="330"/>
    </location>
</feature>
<dbReference type="AlphaFoldDB" id="A0A7U2I3A4"/>
<dbReference type="FunFam" id="1.20.1250.20:FF:000134">
    <property type="entry name" value="MFS sugar transporter protein"/>
    <property type="match status" value="1"/>
</dbReference>
<dbReference type="InterPro" id="IPR036259">
    <property type="entry name" value="MFS_trans_sf"/>
</dbReference>
<evidence type="ECO:0000256" key="3">
    <source>
        <dbReference type="ARBA" id="ARBA00022448"/>
    </source>
</evidence>
<name>A0A7U2I3A4_PHANO</name>
<dbReference type="VEuPathDB" id="FungiDB:JI435_145100"/>
<evidence type="ECO:0000256" key="6">
    <source>
        <dbReference type="ARBA" id="ARBA00023136"/>
    </source>
</evidence>
<proteinExistence type="inferred from homology"/>
<organism evidence="9 10">
    <name type="scientific">Phaeosphaeria nodorum (strain SN15 / ATCC MYA-4574 / FGSC 10173)</name>
    <name type="common">Glume blotch fungus</name>
    <name type="synonym">Parastagonospora nodorum</name>
    <dbReference type="NCBI Taxonomy" id="321614"/>
    <lineage>
        <taxon>Eukaryota</taxon>
        <taxon>Fungi</taxon>
        <taxon>Dikarya</taxon>
        <taxon>Ascomycota</taxon>
        <taxon>Pezizomycotina</taxon>
        <taxon>Dothideomycetes</taxon>
        <taxon>Pleosporomycetidae</taxon>
        <taxon>Pleosporales</taxon>
        <taxon>Pleosporineae</taxon>
        <taxon>Phaeosphaeriaceae</taxon>
        <taxon>Parastagonospora</taxon>
    </lineage>
</organism>
<accession>A0A7U2I3A4</accession>
<feature type="domain" description="Major facilitator superfamily (MFS) profile" evidence="8">
    <location>
        <begin position="14"/>
        <end position="457"/>
    </location>
</feature>
<dbReference type="Pfam" id="PF00083">
    <property type="entry name" value="Sugar_tr"/>
    <property type="match status" value="1"/>
</dbReference>
<sequence>MTLSRPHLRPLNFLLISCYLGAISNGYISSLISALLSNPLFSSSMRISPLQLGLLTSAHSIGCIASFFPAPYVSERFGRRRAIQLGNVAMLAGFAGQIASKSYIPFLLCRMWVGFASMFSTISAAALVIELALPRQRSVAGALFNTCWFLGAIACAWTSFFCLKMHASEWSWRIPVAVQAIWAAAQVLLIYWCPESPVWLYRRSREAEARAILVKYHADGNAEDVGVLVEIAHLAASTSSQPPTSPWSTLYSTPGHRRRLLISIIIGVSTQWVGNGNISLLFKSVISFYLAPVLATIGISSPLTQQSINGSLQIYTFVIAIISSLLSNVFGRRRLILTSTSTMLLFMLLVTVFSYLYTSTATPSYGIAVIISLFLFFGGYVIGLTPIPILYVNEIWPAHIRTKGTSVFWVSQAVAVCFNQFVNPIALQEIAWRYYLVYVGVLCAVIAFVWFLVPETKDLSLEEIGRMFDRGRGPEGEEVELADVAGRRSGDLEEVRV</sequence>
<feature type="transmembrane region" description="Helical" evidence="7">
    <location>
        <begin position="140"/>
        <end position="160"/>
    </location>
</feature>
<dbReference type="PROSITE" id="PS50850">
    <property type="entry name" value="MFS"/>
    <property type="match status" value="1"/>
</dbReference>
<dbReference type="InterPro" id="IPR020846">
    <property type="entry name" value="MFS_dom"/>
</dbReference>
<keyword evidence="3" id="KW-0813">Transport</keyword>
<keyword evidence="6 7" id="KW-0472">Membrane</keyword>
<feature type="transmembrane region" description="Helical" evidence="7">
    <location>
        <begin position="280"/>
        <end position="300"/>
    </location>
</feature>
<feature type="transmembrane region" description="Helical" evidence="7">
    <location>
        <begin position="172"/>
        <end position="193"/>
    </location>
</feature>
<feature type="transmembrane region" description="Helical" evidence="7">
    <location>
        <begin position="111"/>
        <end position="133"/>
    </location>
</feature>
<feature type="transmembrane region" description="Helical" evidence="7">
    <location>
        <begin position="82"/>
        <end position="99"/>
    </location>
</feature>
<feature type="transmembrane region" description="Helical" evidence="7">
    <location>
        <begin position="12"/>
        <end position="36"/>
    </location>
</feature>
<evidence type="ECO:0000256" key="1">
    <source>
        <dbReference type="ARBA" id="ARBA00004141"/>
    </source>
</evidence>
<comment type="similarity">
    <text evidence="2">Belongs to the major facilitator superfamily. Sugar transporter (TC 2.A.1.1) family.</text>
</comment>